<sequence length="50" mass="5382">MECTVFSCKTGKTVISRLVGISNFIDSDKSDFTDDDTDGDGRTEESGSDV</sequence>
<keyword evidence="3" id="KW-1185">Reference proteome</keyword>
<evidence type="ECO:0000256" key="1">
    <source>
        <dbReference type="SAM" id="MobiDB-lite"/>
    </source>
</evidence>
<feature type="region of interest" description="Disordered" evidence="1">
    <location>
        <begin position="27"/>
        <end position="50"/>
    </location>
</feature>
<feature type="compositionally biased region" description="Basic and acidic residues" evidence="1">
    <location>
        <begin position="39"/>
        <end position="50"/>
    </location>
</feature>
<dbReference type="Proteomes" id="UP000269396">
    <property type="component" value="Unassembled WGS sequence"/>
</dbReference>
<organism evidence="2 3">
    <name type="scientific">Schistosoma mattheei</name>
    <dbReference type="NCBI Taxonomy" id="31246"/>
    <lineage>
        <taxon>Eukaryota</taxon>
        <taxon>Metazoa</taxon>
        <taxon>Spiralia</taxon>
        <taxon>Lophotrochozoa</taxon>
        <taxon>Platyhelminthes</taxon>
        <taxon>Trematoda</taxon>
        <taxon>Digenea</taxon>
        <taxon>Strigeidida</taxon>
        <taxon>Schistosomatoidea</taxon>
        <taxon>Schistosomatidae</taxon>
        <taxon>Schistosoma</taxon>
    </lineage>
</organism>
<reference evidence="2 3" key="1">
    <citation type="submission" date="2018-11" db="EMBL/GenBank/DDBJ databases">
        <authorList>
            <consortium name="Pathogen Informatics"/>
        </authorList>
    </citation>
    <scope>NUCLEOTIDE SEQUENCE [LARGE SCALE GENOMIC DNA]</scope>
    <source>
        <strain>Denwood</strain>
        <strain evidence="3">Zambia</strain>
    </source>
</reference>
<name>A0A3P8FAF0_9TREM</name>
<evidence type="ECO:0000313" key="2">
    <source>
        <dbReference type="EMBL" id="VDP73127.1"/>
    </source>
</evidence>
<proteinExistence type="predicted"/>
<protein>
    <submittedName>
        <fullName evidence="2">Uncharacterized protein</fullName>
    </submittedName>
</protein>
<dbReference type="EMBL" id="UZAL01038159">
    <property type="protein sequence ID" value="VDP73127.1"/>
    <property type="molecule type" value="Genomic_DNA"/>
</dbReference>
<accession>A0A3P8FAF0</accession>
<evidence type="ECO:0000313" key="3">
    <source>
        <dbReference type="Proteomes" id="UP000269396"/>
    </source>
</evidence>
<dbReference type="AlphaFoldDB" id="A0A3P8FAF0"/>
<gene>
    <name evidence="2" type="ORF">SMTD_LOCUS17075</name>
</gene>